<protein>
    <recommendedName>
        <fullName evidence="3">SGNH/GDSL hydrolase family protein</fullName>
    </recommendedName>
</protein>
<dbReference type="EMBL" id="QEWP01000020">
    <property type="protein sequence ID" value="PWD98021.1"/>
    <property type="molecule type" value="Genomic_DNA"/>
</dbReference>
<gene>
    <name evidence="1" type="ORF">DDZ16_17615</name>
</gene>
<evidence type="ECO:0008006" key="3">
    <source>
        <dbReference type="Google" id="ProtNLM"/>
    </source>
</evidence>
<dbReference type="AlphaFoldDB" id="A0A2U2B4L7"/>
<reference evidence="1 2" key="1">
    <citation type="submission" date="2018-05" db="EMBL/GenBank/DDBJ databases">
        <title>Marinilabilia rubrum sp. nov., isolated from saltern sediment.</title>
        <authorList>
            <person name="Zhang R."/>
        </authorList>
    </citation>
    <scope>NUCLEOTIDE SEQUENCE [LARGE SCALE GENOMIC DNA]</scope>
    <source>
        <strain evidence="1 2">WTE16</strain>
    </source>
</reference>
<evidence type="ECO:0000313" key="1">
    <source>
        <dbReference type="EMBL" id="PWD98021.1"/>
    </source>
</evidence>
<name>A0A2U2B4L7_9BACT</name>
<accession>A0A2U2B4L7</accession>
<dbReference type="Proteomes" id="UP000244956">
    <property type="component" value="Unassembled WGS sequence"/>
</dbReference>
<dbReference type="OrthoDB" id="1123204at2"/>
<dbReference type="SUPFAM" id="SSF52266">
    <property type="entry name" value="SGNH hydrolase"/>
    <property type="match status" value="1"/>
</dbReference>
<organism evidence="1 2">
    <name type="scientific">Marinilabilia rubra</name>
    <dbReference type="NCBI Taxonomy" id="2162893"/>
    <lineage>
        <taxon>Bacteria</taxon>
        <taxon>Pseudomonadati</taxon>
        <taxon>Bacteroidota</taxon>
        <taxon>Bacteroidia</taxon>
        <taxon>Marinilabiliales</taxon>
        <taxon>Marinilabiliaceae</taxon>
        <taxon>Marinilabilia</taxon>
    </lineage>
</organism>
<keyword evidence="2" id="KW-1185">Reference proteome</keyword>
<comment type="caution">
    <text evidence="1">The sequence shown here is derived from an EMBL/GenBank/DDBJ whole genome shotgun (WGS) entry which is preliminary data.</text>
</comment>
<dbReference type="RefSeq" id="WP_109265803.1">
    <property type="nucleotide sequence ID" value="NZ_QEWP01000020.1"/>
</dbReference>
<sequence length="328" mass="38285">MIKLIKRLALFAFILGLLLFFSYRINSIFFNEYNYSPPDSVVTIVTGSSVVTDGINPIWIHKACNIALSQEPMSISYLKLRDLLTSPNNRVERVILSFSLIETNPEFDEVFNESRENSVEMFSRVSFLRQDVPFRFFAPYHPSKLDYFEVYLRNRVFPVWPLIVNSVSNDSLCFPHIGGFNDHDEFNTRKAVIEKRDYQKISGKYFDPLKEDCCVSKTNSLYLDSIINLTKKLNVDLFLVGMPMHVELYDKVPDFNLEFYYSRAREATSYDHVFFWDFSRCLKSHGLFKDHLHLSRSGADSISKMINDSILHYSSMNKEVKWTSLKPD</sequence>
<evidence type="ECO:0000313" key="2">
    <source>
        <dbReference type="Proteomes" id="UP000244956"/>
    </source>
</evidence>
<proteinExistence type="predicted"/>